<feature type="compositionally biased region" description="Low complexity" evidence="2">
    <location>
        <begin position="1"/>
        <end position="26"/>
    </location>
</feature>
<dbReference type="InterPro" id="IPR002502">
    <property type="entry name" value="Amidase_domain"/>
</dbReference>
<dbReference type="PANTHER" id="PTHR11022">
    <property type="entry name" value="PEPTIDOGLYCAN RECOGNITION PROTEIN"/>
    <property type="match status" value="1"/>
</dbReference>
<dbReference type="GO" id="GO:0008745">
    <property type="term" value="F:N-acetylmuramoyl-L-alanine amidase activity"/>
    <property type="evidence" value="ECO:0007669"/>
    <property type="project" value="InterPro"/>
</dbReference>
<evidence type="ECO:0000256" key="1">
    <source>
        <dbReference type="ARBA" id="ARBA00007553"/>
    </source>
</evidence>
<dbReference type="Gene3D" id="2.60.40.10">
    <property type="entry name" value="Immunoglobulins"/>
    <property type="match status" value="1"/>
</dbReference>
<dbReference type="InterPro" id="IPR015510">
    <property type="entry name" value="PGRP"/>
</dbReference>
<evidence type="ECO:0000313" key="5">
    <source>
        <dbReference type="Proteomes" id="UP000664167"/>
    </source>
</evidence>
<comment type="similarity">
    <text evidence="1">Belongs to the N-acetylmuramoyl-L-alanine amidase 2 family.</text>
</comment>
<evidence type="ECO:0000256" key="2">
    <source>
        <dbReference type="SAM" id="MobiDB-lite"/>
    </source>
</evidence>
<name>A0A939FBI5_9ACTN</name>
<dbReference type="InterPro" id="IPR013783">
    <property type="entry name" value="Ig-like_fold"/>
</dbReference>
<dbReference type="CDD" id="cd06583">
    <property type="entry name" value="PGRP"/>
    <property type="match status" value="1"/>
</dbReference>
<dbReference type="InterPro" id="IPR006619">
    <property type="entry name" value="PGRP_domain_met/bac"/>
</dbReference>
<sequence>QPATATSTPASPTPSKSASASPSPTSTRPPAPASTVAKPTIVTRAGWGADETIREAGDPTYTDKINAVFVHHTDTAAVYDCKDSASIVRWVYTYHVKSNKWRDVGYNFLVDKCGTIFEGRYGGMDLPIIGAHTYGFNTRSTGIAVLGSFPDDKGAATAISTSMLGSVAAVAAWKLGMYGVAPNPSTKTATLVEGASDSPPFVLNKTYSFLPISGHRDGFATACPGINLYNKLPTIRAYAAGPVAAPTLTVSPTYTKGAATVSWATSTPTAVIKGFEVLVDGKPVATVSRSTRSAAITVAAGKHSVQIRATHINGKTSLSAAASVTGDVTKPTFPTPLDVRLRGGTLSSTSIPVALTWKAADNASLKSVAATAPRAASFGPTVTSWGTTAKPASAVTYTLKATDAAGNYLTTSVSRTAVITQETSATRSGTWATKKSTSYLGGASYSSATKNAALTWTFTGRSVAWVVSRAATSGQAYVYVDGVKITTVDLKSSTTLYRQAIWTKTWSTSAKHTVKIVVVGTSGRPTVTTDGIAYVK</sequence>
<gene>
    <name evidence="4" type="ORF">J0695_30175</name>
</gene>
<dbReference type="Gene3D" id="3.40.80.10">
    <property type="entry name" value="Peptidoglycan recognition protein-like"/>
    <property type="match status" value="1"/>
</dbReference>
<feature type="non-terminal residue" evidence="4">
    <location>
        <position position="1"/>
    </location>
</feature>
<feature type="region of interest" description="Disordered" evidence="2">
    <location>
        <begin position="1"/>
        <end position="36"/>
    </location>
</feature>
<evidence type="ECO:0000313" key="4">
    <source>
        <dbReference type="EMBL" id="MBO0516010.1"/>
    </source>
</evidence>
<feature type="domain" description="Peptidoglycan recognition protein family" evidence="3">
    <location>
        <begin position="39"/>
        <end position="193"/>
    </location>
</feature>
<dbReference type="GO" id="GO:0005975">
    <property type="term" value="P:carbohydrate metabolic process"/>
    <property type="evidence" value="ECO:0007669"/>
    <property type="project" value="UniProtKB-ARBA"/>
</dbReference>
<organism evidence="4 5">
    <name type="scientific">Streptomyces beijiangensis</name>
    <dbReference type="NCBI Taxonomy" id="163361"/>
    <lineage>
        <taxon>Bacteria</taxon>
        <taxon>Bacillati</taxon>
        <taxon>Actinomycetota</taxon>
        <taxon>Actinomycetes</taxon>
        <taxon>Kitasatosporales</taxon>
        <taxon>Streptomycetaceae</taxon>
        <taxon>Streptomyces</taxon>
    </lineage>
</organism>
<dbReference type="AlphaFoldDB" id="A0A939FBI5"/>
<dbReference type="SUPFAM" id="SSF55846">
    <property type="entry name" value="N-acetylmuramoyl-L-alanine amidase-like"/>
    <property type="match status" value="1"/>
</dbReference>
<dbReference type="GO" id="GO:0008270">
    <property type="term" value="F:zinc ion binding"/>
    <property type="evidence" value="ECO:0007669"/>
    <property type="project" value="InterPro"/>
</dbReference>
<dbReference type="EMBL" id="JAFLRJ010000346">
    <property type="protein sequence ID" value="MBO0516010.1"/>
    <property type="molecule type" value="Genomic_DNA"/>
</dbReference>
<proteinExistence type="inferred from homology"/>
<dbReference type="Proteomes" id="UP000664167">
    <property type="component" value="Unassembled WGS sequence"/>
</dbReference>
<comment type="caution">
    <text evidence="4">The sequence shown here is derived from an EMBL/GenBank/DDBJ whole genome shotgun (WGS) entry which is preliminary data.</text>
</comment>
<dbReference type="InterPro" id="IPR036505">
    <property type="entry name" value="Amidase/PGRP_sf"/>
</dbReference>
<dbReference type="SMART" id="SM00701">
    <property type="entry name" value="PGRP"/>
    <property type="match status" value="1"/>
</dbReference>
<reference evidence="4" key="1">
    <citation type="submission" date="2021-03" db="EMBL/GenBank/DDBJ databases">
        <title>Streptomyces poriferae sp. nov., a novel marine sponge-derived Actinobacteria species with anti-MRSA activity.</title>
        <authorList>
            <person name="Sandoval-Powers M."/>
            <person name="Kralova S."/>
            <person name="Nguyen G.-S."/>
            <person name="Fawwal D."/>
            <person name="Degnes K."/>
            <person name="Klinkenberg G."/>
            <person name="Sletta H."/>
            <person name="Wentzel A."/>
            <person name="Liles M.R."/>
        </authorList>
    </citation>
    <scope>NUCLEOTIDE SEQUENCE</scope>
    <source>
        <strain evidence="4">DSM 41794</strain>
    </source>
</reference>
<keyword evidence="5" id="KW-1185">Reference proteome</keyword>
<dbReference type="Gene3D" id="2.60.120.260">
    <property type="entry name" value="Galactose-binding domain-like"/>
    <property type="match status" value="1"/>
</dbReference>
<dbReference type="PANTHER" id="PTHR11022:SF41">
    <property type="entry name" value="PEPTIDOGLYCAN-RECOGNITION PROTEIN LC-RELATED"/>
    <property type="match status" value="1"/>
</dbReference>
<evidence type="ECO:0000259" key="3">
    <source>
        <dbReference type="SMART" id="SM00701"/>
    </source>
</evidence>
<dbReference type="GO" id="GO:0009253">
    <property type="term" value="P:peptidoglycan catabolic process"/>
    <property type="evidence" value="ECO:0007669"/>
    <property type="project" value="InterPro"/>
</dbReference>
<protein>
    <submittedName>
        <fullName evidence="4">Peptidoglycan recognition protein</fullName>
    </submittedName>
</protein>
<dbReference type="Pfam" id="PF01510">
    <property type="entry name" value="Amidase_2"/>
    <property type="match status" value="1"/>
</dbReference>
<accession>A0A939FBI5</accession>